<comment type="caution">
    <text evidence="2">The sequence shown here is derived from an EMBL/GenBank/DDBJ whole genome shotgun (WGS) entry which is preliminary data.</text>
</comment>
<accession>A0A1Q6R9X1</accession>
<evidence type="ECO:0000259" key="1">
    <source>
        <dbReference type="SMART" id="SM01078"/>
    </source>
</evidence>
<sequence length="117" mass="13124">MKKIAILRCLKTSASCAGAGCLRAFYEKDKAFAQYGDEELRLMAMWTCNGCGDSMLENQEGIRKKIERMKALELDALHISHCTHKKDDNGEKHLCPKIKEIIDELQKAGITIVDGTH</sequence>
<dbReference type="SMART" id="SM01078">
    <property type="entry name" value="CGGC"/>
    <property type="match status" value="1"/>
</dbReference>
<evidence type="ECO:0000313" key="3">
    <source>
        <dbReference type="Proteomes" id="UP000186777"/>
    </source>
</evidence>
<dbReference type="Proteomes" id="UP000186777">
    <property type="component" value="Unassembled WGS sequence"/>
</dbReference>
<dbReference type="STRING" id="626940.BHW43_02015"/>
<dbReference type="Pfam" id="PF08821">
    <property type="entry name" value="CGGC"/>
    <property type="match status" value="1"/>
</dbReference>
<dbReference type="InterPro" id="IPR014925">
    <property type="entry name" value="CGGC_dom"/>
</dbReference>
<gene>
    <name evidence="2" type="ORF">BHW43_02015</name>
</gene>
<dbReference type="EMBL" id="MNTG01000002">
    <property type="protein sequence ID" value="OLA39126.1"/>
    <property type="molecule type" value="Genomic_DNA"/>
</dbReference>
<dbReference type="RefSeq" id="WP_303679296.1">
    <property type="nucleotide sequence ID" value="NZ_CAMQNL010000004.1"/>
</dbReference>
<evidence type="ECO:0000313" key="2">
    <source>
        <dbReference type="EMBL" id="OLA39126.1"/>
    </source>
</evidence>
<feature type="domain" description="CGGC" evidence="1">
    <location>
        <begin position="3"/>
        <end position="117"/>
    </location>
</feature>
<organism evidence="2 3">
    <name type="scientific">Phascolarctobacterium succinatutens</name>
    <dbReference type="NCBI Taxonomy" id="626940"/>
    <lineage>
        <taxon>Bacteria</taxon>
        <taxon>Bacillati</taxon>
        <taxon>Bacillota</taxon>
        <taxon>Negativicutes</taxon>
        <taxon>Acidaminococcales</taxon>
        <taxon>Acidaminococcaceae</taxon>
        <taxon>Phascolarctobacterium</taxon>
    </lineage>
</organism>
<reference evidence="2 3" key="1">
    <citation type="journal article" date="2016" name="Nat. Biotechnol.">
        <title>Measurement of bacterial replication rates in microbial communities.</title>
        <authorList>
            <person name="Brown C.T."/>
            <person name="Olm M.R."/>
            <person name="Thomas B.C."/>
            <person name="Banfield J.F."/>
        </authorList>
    </citation>
    <scope>NUCLEOTIDE SEQUENCE [LARGE SCALE GENOMIC DNA]</scope>
    <source>
        <strain evidence="2">46_33</strain>
    </source>
</reference>
<proteinExistence type="predicted"/>
<protein>
    <recommendedName>
        <fullName evidence="1">CGGC domain-containing protein</fullName>
    </recommendedName>
</protein>
<dbReference type="AlphaFoldDB" id="A0A1Q6R9X1"/>
<name>A0A1Q6R9X1_9FIRM</name>